<proteinExistence type="predicted"/>
<dbReference type="EMBL" id="CAHR02000102">
    <property type="protein sequence ID" value="CCG82793.1"/>
    <property type="molecule type" value="Genomic_DNA"/>
</dbReference>
<organism evidence="2 3">
    <name type="scientific">Taphrina deformans (strain PYCC 5710 / ATCC 11124 / CBS 356.35 / IMI 108563 / JCM 9778 / NBRC 8474)</name>
    <name type="common">Peach leaf curl fungus</name>
    <name type="synonym">Lalaria deformans</name>
    <dbReference type="NCBI Taxonomy" id="1097556"/>
    <lineage>
        <taxon>Eukaryota</taxon>
        <taxon>Fungi</taxon>
        <taxon>Dikarya</taxon>
        <taxon>Ascomycota</taxon>
        <taxon>Taphrinomycotina</taxon>
        <taxon>Taphrinomycetes</taxon>
        <taxon>Taphrinales</taxon>
        <taxon>Taphrinaceae</taxon>
        <taxon>Taphrina</taxon>
    </lineage>
</organism>
<evidence type="ECO:0000313" key="3">
    <source>
        <dbReference type="Proteomes" id="UP000013776"/>
    </source>
</evidence>
<feature type="compositionally biased region" description="Low complexity" evidence="1">
    <location>
        <begin position="33"/>
        <end position="46"/>
    </location>
</feature>
<reference evidence="2 3" key="1">
    <citation type="journal article" date="2013" name="MBio">
        <title>Genome sequencing of the plant pathogen Taphrina deformans, the causal agent of peach leaf curl.</title>
        <authorList>
            <person name="Cisse O.H."/>
            <person name="Almeida J.M.G.C.F."/>
            <person name="Fonseca A."/>
            <person name="Kumar A.A."/>
            <person name="Salojaervi J."/>
            <person name="Overmyer K."/>
            <person name="Hauser P.M."/>
            <person name="Pagni M."/>
        </authorList>
    </citation>
    <scope>NUCLEOTIDE SEQUENCE [LARGE SCALE GENOMIC DNA]</scope>
    <source>
        <strain evidence="3">PYCC 5710 / ATCC 11124 / CBS 356.35 / IMI 108563 / JCM 9778 / NBRC 8474</strain>
    </source>
</reference>
<dbReference type="VEuPathDB" id="FungiDB:TAPDE_002781"/>
<dbReference type="AlphaFoldDB" id="R4XAI5"/>
<evidence type="ECO:0000313" key="2">
    <source>
        <dbReference type="EMBL" id="CCG82793.1"/>
    </source>
</evidence>
<comment type="caution">
    <text evidence="2">The sequence shown here is derived from an EMBL/GenBank/DDBJ whole genome shotgun (WGS) entry which is preliminary data.</text>
</comment>
<keyword evidence="3" id="KW-1185">Reference proteome</keyword>
<sequence>MSSSTENKAQHAEQSAEQKVTGGHETVSKSSHESSSSSSKETSSTTNAGVGSGHGVGHDSTTGTGTTGSGSHDHSSRGNPTNDTTDKSQTEGNSKANKEEERNSDGFIPGEPLEKNHKASVHTPSNSHTKDHDSTTVDHEHSHKEKEGVGAKLKNAFHHEKKTT</sequence>
<feature type="compositionally biased region" description="Basic and acidic residues" evidence="1">
    <location>
        <begin position="128"/>
        <end position="149"/>
    </location>
</feature>
<name>R4XAI5_TAPDE</name>
<protein>
    <submittedName>
        <fullName evidence="2">Uncharacterized protein</fullName>
    </submittedName>
</protein>
<gene>
    <name evidence="2" type="ORF">TAPDE_002781</name>
</gene>
<evidence type="ECO:0000256" key="1">
    <source>
        <dbReference type="SAM" id="MobiDB-lite"/>
    </source>
</evidence>
<dbReference type="Proteomes" id="UP000013776">
    <property type="component" value="Unassembled WGS sequence"/>
</dbReference>
<feature type="region of interest" description="Disordered" evidence="1">
    <location>
        <begin position="1"/>
        <end position="164"/>
    </location>
</feature>
<feature type="compositionally biased region" description="Basic residues" evidence="1">
    <location>
        <begin position="155"/>
        <end position="164"/>
    </location>
</feature>
<accession>R4XAI5</accession>